<feature type="compositionally biased region" description="Low complexity" evidence="8">
    <location>
        <begin position="10"/>
        <end position="20"/>
    </location>
</feature>
<evidence type="ECO:0000256" key="2">
    <source>
        <dbReference type="ARBA" id="ARBA00022475"/>
    </source>
</evidence>
<feature type="transmembrane region" description="Helical" evidence="9">
    <location>
        <begin position="477"/>
        <end position="501"/>
    </location>
</feature>
<feature type="compositionally biased region" description="Pro residues" evidence="8">
    <location>
        <begin position="78"/>
        <end position="95"/>
    </location>
</feature>
<feature type="transmembrane region" description="Helical" evidence="9">
    <location>
        <begin position="304"/>
        <end position="326"/>
    </location>
</feature>
<dbReference type="PANTHER" id="PTHR47019">
    <property type="entry name" value="LIPID II FLIPPASE MURJ"/>
    <property type="match status" value="1"/>
</dbReference>
<feature type="transmembrane region" description="Helical" evidence="9">
    <location>
        <begin position="437"/>
        <end position="465"/>
    </location>
</feature>
<dbReference type="CDD" id="cd13123">
    <property type="entry name" value="MATE_MurJ_like"/>
    <property type="match status" value="1"/>
</dbReference>
<dbReference type="GO" id="GO:0008360">
    <property type="term" value="P:regulation of cell shape"/>
    <property type="evidence" value="ECO:0007669"/>
    <property type="project" value="UniProtKB-KW"/>
</dbReference>
<reference evidence="10 11" key="1">
    <citation type="submission" date="2018-11" db="EMBL/GenBank/DDBJ databases">
        <title>Sequencing the genomes of 1000 actinobacteria strains.</title>
        <authorList>
            <person name="Klenk H.-P."/>
        </authorList>
    </citation>
    <scope>NUCLEOTIDE SEQUENCE [LARGE SCALE GENOMIC DNA]</scope>
    <source>
        <strain evidence="10 11">DSM 44781</strain>
    </source>
</reference>
<dbReference type="GO" id="GO:0009252">
    <property type="term" value="P:peptidoglycan biosynthetic process"/>
    <property type="evidence" value="ECO:0007669"/>
    <property type="project" value="UniProtKB-KW"/>
</dbReference>
<dbReference type="RefSeq" id="WP_244259828.1">
    <property type="nucleotide sequence ID" value="NZ_JBEYIY010000087.1"/>
</dbReference>
<evidence type="ECO:0000256" key="8">
    <source>
        <dbReference type="SAM" id="MobiDB-lite"/>
    </source>
</evidence>
<evidence type="ECO:0000256" key="1">
    <source>
        <dbReference type="ARBA" id="ARBA00004651"/>
    </source>
</evidence>
<feature type="transmembrane region" description="Helical" evidence="9">
    <location>
        <begin position="621"/>
        <end position="643"/>
    </location>
</feature>
<feature type="transmembrane region" description="Helical" evidence="9">
    <location>
        <begin position="649"/>
        <end position="671"/>
    </location>
</feature>
<dbReference type="GO" id="GO:0005886">
    <property type="term" value="C:plasma membrane"/>
    <property type="evidence" value="ECO:0007669"/>
    <property type="project" value="UniProtKB-SubCell"/>
</dbReference>
<dbReference type="NCBIfam" id="TIGR01695">
    <property type="entry name" value="murJ_mviN"/>
    <property type="match status" value="1"/>
</dbReference>
<keyword evidence="7 9" id="KW-0472">Membrane</keyword>
<evidence type="ECO:0000313" key="10">
    <source>
        <dbReference type="EMBL" id="RPE33016.1"/>
    </source>
</evidence>
<feature type="transmembrane region" description="Helical" evidence="9">
    <location>
        <begin position="513"/>
        <end position="532"/>
    </location>
</feature>
<feature type="transmembrane region" description="Helical" evidence="9">
    <location>
        <begin position="157"/>
        <end position="176"/>
    </location>
</feature>
<evidence type="ECO:0000256" key="4">
    <source>
        <dbReference type="ARBA" id="ARBA00022960"/>
    </source>
</evidence>
<feature type="transmembrane region" description="Helical" evidence="9">
    <location>
        <begin position="197"/>
        <end position="216"/>
    </location>
</feature>
<keyword evidence="3 9" id="KW-0812">Transmembrane</keyword>
<dbReference type="AlphaFoldDB" id="A0A3N4RJR7"/>
<evidence type="ECO:0000313" key="11">
    <source>
        <dbReference type="Proteomes" id="UP000266906"/>
    </source>
</evidence>
<feature type="transmembrane region" description="Helical" evidence="9">
    <location>
        <begin position="126"/>
        <end position="145"/>
    </location>
</feature>
<evidence type="ECO:0000256" key="9">
    <source>
        <dbReference type="SAM" id="Phobius"/>
    </source>
</evidence>
<feature type="compositionally biased region" description="Basic and acidic residues" evidence="8">
    <location>
        <begin position="29"/>
        <end position="41"/>
    </location>
</feature>
<gene>
    <name evidence="10" type="ORF">EDD38_1292</name>
</gene>
<evidence type="ECO:0000256" key="7">
    <source>
        <dbReference type="ARBA" id="ARBA00023136"/>
    </source>
</evidence>
<evidence type="ECO:0000256" key="6">
    <source>
        <dbReference type="ARBA" id="ARBA00022989"/>
    </source>
</evidence>
<dbReference type="Proteomes" id="UP000266906">
    <property type="component" value="Unassembled WGS sequence"/>
</dbReference>
<dbReference type="GO" id="GO:0034204">
    <property type="term" value="P:lipid translocation"/>
    <property type="evidence" value="ECO:0007669"/>
    <property type="project" value="TreeGrafter"/>
</dbReference>
<feature type="transmembrane region" description="Helical" evidence="9">
    <location>
        <begin position="347"/>
        <end position="368"/>
    </location>
</feature>
<protein>
    <submittedName>
        <fullName evidence="10">Peptidoglycan lipid II flippase</fullName>
    </submittedName>
</protein>
<evidence type="ECO:0000256" key="5">
    <source>
        <dbReference type="ARBA" id="ARBA00022984"/>
    </source>
</evidence>
<feature type="transmembrane region" description="Helical" evidence="9">
    <location>
        <begin position="236"/>
        <end position="255"/>
    </location>
</feature>
<feature type="transmembrane region" description="Helical" evidence="9">
    <location>
        <begin position="267"/>
        <end position="289"/>
    </location>
</feature>
<accession>A0A3N4RJR7</accession>
<dbReference type="InterPro" id="IPR004268">
    <property type="entry name" value="MurJ"/>
</dbReference>
<dbReference type="InterPro" id="IPR051050">
    <property type="entry name" value="Lipid_II_flippase_MurJ/MviN"/>
</dbReference>
<comment type="subcellular location">
    <subcellularLocation>
        <location evidence="1">Cell membrane</location>
        <topology evidence="1">Multi-pass membrane protein</topology>
    </subcellularLocation>
</comment>
<evidence type="ECO:0000256" key="3">
    <source>
        <dbReference type="ARBA" id="ARBA00022692"/>
    </source>
</evidence>
<keyword evidence="6 9" id="KW-1133">Transmembrane helix</keyword>
<organism evidence="10 11">
    <name type="scientific">Kitasatospora cineracea</name>
    <dbReference type="NCBI Taxonomy" id="88074"/>
    <lineage>
        <taxon>Bacteria</taxon>
        <taxon>Bacillati</taxon>
        <taxon>Actinomycetota</taxon>
        <taxon>Actinomycetes</taxon>
        <taxon>Kitasatosporales</taxon>
        <taxon>Streptomycetaceae</taxon>
        <taxon>Kitasatospora</taxon>
    </lineage>
</organism>
<keyword evidence="11" id="KW-1185">Reference proteome</keyword>
<dbReference type="PANTHER" id="PTHR47019:SF1">
    <property type="entry name" value="LIPID II FLIPPASE MURJ"/>
    <property type="match status" value="1"/>
</dbReference>
<feature type="transmembrane region" description="Helical" evidence="9">
    <location>
        <begin position="544"/>
        <end position="563"/>
    </location>
</feature>
<comment type="caution">
    <text evidence="10">The sequence shown here is derived from an EMBL/GenBank/DDBJ whole genome shotgun (WGS) entry which is preliminary data.</text>
</comment>
<keyword evidence="4" id="KW-0133">Cell shape</keyword>
<name>A0A3N4RJR7_9ACTN</name>
<dbReference type="PRINTS" id="PR01806">
    <property type="entry name" value="VIRFACTRMVIN"/>
</dbReference>
<dbReference type="GO" id="GO:0015648">
    <property type="term" value="F:lipid-linked peptidoglycan transporter activity"/>
    <property type="evidence" value="ECO:0007669"/>
    <property type="project" value="TreeGrafter"/>
</dbReference>
<keyword evidence="5" id="KW-0573">Peptidoglycan synthesis</keyword>
<keyword evidence="2" id="KW-1003">Cell membrane</keyword>
<dbReference type="Pfam" id="PF03023">
    <property type="entry name" value="MurJ"/>
    <property type="match status" value="1"/>
</dbReference>
<feature type="region of interest" description="Disordered" evidence="8">
    <location>
        <begin position="1"/>
        <end position="112"/>
    </location>
</feature>
<sequence length="704" mass="73085">MTMHTADGSGDPYQAQAQGAPYPPQGDPYHPDGARPQHDPYRQQGVPSYPPQGQPHPGQDQPTMQLGRIPAQAFEQFGPPPLPPRPVERPVPPPRAGEEPAAPKPAAGKPAASTGRNGLIMAMGSLASRALGFVRSAVIVAALATGPAGDAFSVANSLPNIVYMMLLGGVLASVFVPELVHAMQTHKDGGQAYSDRLLTLCGVILVVLTVGAWLFAPQIVDFYSGFDDPVQRELAITFARYCLPQILFYGVFTLLGQVLNARDRFGAMMWTPVLNNVVAIAVFGGYLAMGRHAYEANEVSSGDAMLLGLGSTLGIVVQAAALLPSLRSARFTYRPRFDWRGAGLTRPLRAAGWALALVVATQLSFAVITSLSTSAGTAAKDAGILGGRGFTAYNNAYALFVVPQGVITVSLVTALLPGMARAATAGDYRKIGEDLAGVLRSSAAMVVTAAVLFFALGSQIAMAAYGYGSGAHVHDDAMVVGLLLMAFAVGLPAFCAQYGLARGFYAMGDARTPFWLTLISTGTNAALCWVAYETLPLRYKVVGMAVAHTVAATLSAVVTGVALGRRLAKGAPPAAVPAPRRAGGGPDETMVLRTDAFAPGANATVDLGVRRRGSGLEGGRLVVLHLGLVVACVPGALAAHWLAGRFGAGLFGSLTGLAAGSLAVLVSLFVLARPLGVGASVAPFARKLRIPYPAPAPTSGKHRR</sequence>
<proteinExistence type="predicted"/>
<feature type="transmembrane region" description="Helical" evidence="9">
    <location>
        <begin position="396"/>
        <end position="416"/>
    </location>
</feature>
<dbReference type="EMBL" id="RKQG01000001">
    <property type="protein sequence ID" value="RPE33016.1"/>
    <property type="molecule type" value="Genomic_DNA"/>
</dbReference>